<keyword evidence="2" id="KW-1185">Reference proteome</keyword>
<evidence type="ECO:0000313" key="1">
    <source>
        <dbReference type="EMBL" id="GAB0189436.1"/>
    </source>
</evidence>
<sequence length="71" mass="8274">MLRPSSPGREQLRCRQGCARWLRTRDLQMRKKNKPERTSVSERTFGGWRSSAAMRPEVVMAFSPAAARKYF</sequence>
<protein>
    <submittedName>
        <fullName evidence="1">Uncharacterized protein</fullName>
    </submittedName>
</protein>
<dbReference type="AlphaFoldDB" id="A0ABC9WVW4"/>
<accession>A0ABC9WVW4</accession>
<reference evidence="1 2" key="1">
    <citation type="submission" date="2024-06" db="EMBL/GenBank/DDBJ databases">
        <title>The draft genome of Grus japonensis, version 3.</title>
        <authorList>
            <person name="Nabeshima K."/>
            <person name="Suzuki S."/>
            <person name="Onuma M."/>
        </authorList>
    </citation>
    <scope>NUCLEOTIDE SEQUENCE [LARGE SCALE GENOMIC DNA]</scope>
    <source>
        <strain evidence="1 2">451A</strain>
    </source>
</reference>
<name>A0ABC9WVW4_GRUJA</name>
<comment type="caution">
    <text evidence="1">The sequence shown here is derived from an EMBL/GenBank/DDBJ whole genome shotgun (WGS) entry which is preliminary data.</text>
</comment>
<gene>
    <name evidence="1" type="ORF">GRJ2_001408900</name>
</gene>
<organism evidence="1 2">
    <name type="scientific">Grus japonensis</name>
    <name type="common">Japanese crane</name>
    <name type="synonym">Red-crowned crane</name>
    <dbReference type="NCBI Taxonomy" id="30415"/>
    <lineage>
        <taxon>Eukaryota</taxon>
        <taxon>Metazoa</taxon>
        <taxon>Chordata</taxon>
        <taxon>Craniata</taxon>
        <taxon>Vertebrata</taxon>
        <taxon>Euteleostomi</taxon>
        <taxon>Archelosauria</taxon>
        <taxon>Archosauria</taxon>
        <taxon>Dinosauria</taxon>
        <taxon>Saurischia</taxon>
        <taxon>Theropoda</taxon>
        <taxon>Coelurosauria</taxon>
        <taxon>Aves</taxon>
        <taxon>Neognathae</taxon>
        <taxon>Neoaves</taxon>
        <taxon>Gruiformes</taxon>
        <taxon>Gruidae</taxon>
        <taxon>Grus</taxon>
    </lineage>
</organism>
<proteinExistence type="predicted"/>
<dbReference type="Proteomes" id="UP001623348">
    <property type="component" value="Unassembled WGS sequence"/>
</dbReference>
<evidence type="ECO:0000313" key="2">
    <source>
        <dbReference type="Proteomes" id="UP001623348"/>
    </source>
</evidence>
<dbReference type="EMBL" id="BAAFJT010000004">
    <property type="protein sequence ID" value="GAB0189436.1"/>
    <property type="molecule type" value="Genomic_DNA"/>
</dbReference>